<evidence type="ECO:0000256" key="1">
    <source>
        <dbReference type="SAM" id="MobiDB-lite"/>
    </source>
</evidence>
<keyword evidence="4" id="KW-1185">Reference proteome</keyword>
<organism evidence="3 4">
    <name type="scientific">Natronorubrum halalkaliphilum</name>
    <dbReference type="NCBI Taxonomy" id="2691917"/>
    <lineage>
        <taxon>Archaea</taxon>
        <taxon>Methanobacteriati</taxon>
        <taxon>Methanobacteriota</taxon>
        <taxon>Stenosarchaea group</taxon>
        <taxon>Halobacteria</taxon>
        <taxon>Halobacteriales</taxon>
        <taxon>Natrialbaceae</taxon>
        <taxon>Natronorubrum</taxon>
    </lineage>
</organism>
<feature type="compositionally biased region" description="Polar residues" evidence="1">
    <location>
        <begin position="248"/>
        <end position="258"/>
    </location>
</feature>
<feature type="transmembrane region" description="Helical" evidence="2">
    <location>
        <begin position="50"/>
        <end position="71"/>
    </location>
</feature>
<sequence>MTETSGTFGSWSDRLTHIAAEGQLVVFGVLVSLGAALIWFRPSIPGVPPIVFGWFAALLLLGPPLLALFVTGARKLRENRMVEVYHINGVSDVREKKYVSPGVWENKTVEGPSPYSVNDGGSFEVREFDWHPDQGEDGTLIVRGCYFSQMADSKLVTTKAMLEDIHGDLVDAFLEYNRLRGRISKMGLQIQGDVINEEAEADERGLMNPRTTVKERFESAKSDAEARDVDEIKDVTEYVEDYSDEHGINTTGGPPQTRAQAAEQAATDGGTDQ</sequence>
<dbReference type="RefSeq" id="WP_160063071.1">
    <property type="nucleotide sequence ID" value="NZ_WUYX01000017.1"/>
</dbReference>
<dbReference type="Proteomes" id="UP000434101">
    <property type="component" value="Unassembled WGS sequence"/>
</dbReference>
<feature type="region of interest" description="Disordered" evidence="1">
    <location>
        <begin position="241"/>
        <end position="273"/>
    </location>
</feature>
<name>A0A6B0VIA7_9EURY</name>
<proteinExistence type="predicted"/>
<feature type="transmembrane region" description="Helical" evidence="2">
    <location>
        <begin position="24"/>
        <end position="44"/>
    </location>
</feature>
<gene>
    <name evidence="3" type="ORF">GS429_04305</name>
</gene>
<keyword evidence="2" id="KW-0812">Transmembrane</keyword>
<evidence type="ECO:0000313" key="4">
    <source>
        <dbReference type="Proteomes" id="UP000434101"/>
    </source>
</evidence>
<keyword evidence="2" id="KW-0472">Membrane</keyword>
<dbReference type="OrthoDB" id="351168at2157"/>
<evidence type="ECO:0000313" key="3">
    <source>
        <dbReference type="EMBL" id="MXV61298.1"/>
    </source>
</evidence>
<accession>A0A6B0VIA7</accession>
<keyword evidence="2" id="KW-1133">Transmembrane helix</keyword>
<feature type="compositionally biased region" description="Low complexity" evidence="1">
    <location>
        <begin position="259"/>
        <end position="273"/>
    </location>
</feature>
<comment type="caution">
    <text evidence="3">The sequence shown here is derived from an EMBL/GenBank/DDBJ whole genome shotgun (WGS) entry which is preliminary data.</text>
</comment>
<protein>
    <submittedName>
        <fullName evidence="3">Uncharacterized protein</fullName>
    </submittedName>
</protein>
<reference evidence="3 4" key="1">
    <citation type="submission" date="2020-01" db="EMBL/GenBank/DDBJ databases">
        <title>Natronorubrum sp. JWXQ-INN 674 isolated from Inner Mongolia Autonomous Region of China.</title>
        <authorList>
            <person name="Xue Q."/>
        </authorList>
    </citation>
    <scope>NUCLEOTIDE SEQUENCE [LARGE SCALE GENOMIC DNA]</scope>
    <source>
        <strain evidence="3 4">JWXQ-INN-674</strain>
    </source>
</reference>
<evidence type="ECO:0000256" key="2">
    <source>
        <dbReference type="SAM" id="Phobius"/>
    </source>
</evidence>
<dbReference type="EMBL" id="WUYX01000017">
    <property type="protein sequence ID" value="MXV61298.1"/>
    <property type="molecule type" value="Genomic_DNA"/>
</dbReference>
<dbReference type="AlphaFoldDB" id="A0A6B0VIA7"/>